<protein>
    <recommendedName>
        <fullName evidence="3">Flavodoxin-like domain-containing protein</fullName>
    </recommendedName>
</protein>
<sequence length="135" mass="14913">MKKILIIHSAVEELNEVVKGLQSGFENQGVKVDLEEVGYRTRPLSFNKYDLVLVGSPTLGFFGGQIDNELDSFLSDCKRTSGQHTIAFVSSKLLGAGKAVKKVMGKLEAQGCFVKDFRVFSDYDTAKDYALKLEV</sequence>
<dbReference type="SUPFAM" id="SSF52218">
    <property type="entry name" value="Flavoproteins"/>
    <property type="match status" value="1"/>
</dbReference>
<evidence type="ECO:0008006" key="3">
    <source>
        <dbReference type="Google" id="ProtNLM"/>
    </source>
</evidence>
<evidence type="ECO:0000313" key="2">
    <source>
        <dbReference type="Proteomes" id="UP000010880"/>
    </source>
</evidence>
<dbReference type="Proteomes" id="UP000010880">
    <property type="component" value="Chromosome"/>
</dbReference>
<dbReference type="eggNOG" id="COG0716">
    <property type="taxonomic scope" value="Bacteria"/>
</dbReference>
<dbReference type="STRING" id="748449.Halha_2493"/>
<proteinExistence type="predicted"/>
<dbReference type="HOGENOM" id="CLU_1903792_0_0_9"/>
<reference evidence="2" key="1">
    <citation type="submission" date="2012-02" db="EMBL/GenBank/DDBJ databases">
        <title>The complete genome of Halobacteroides halobius DSM 5150.</title>
        <authorList>
            <person name="Lucas S."/>
            <person name="Copeland A."/>
            <person name="Lapidus A."/>
            <person name="Glavina del Rio T."/>
            <person name="Dalin E."/>
            <person name="Tice H."/>
            <person name="Bruce D."/>
            <person name="Goodwin L."/>
            <person name="Pitluck S."/>
            <person name="Peters L."/>
            <person name="Mikhailova N."/>
            <person name="Gu W."/>
            <person name="Kyrpides N."/>
            <person name="Mavromatis K."/>
            <person name="Ivanova N."/>
            <person name="Brettin T."/>
            <person name="Detter J.C."/>
            <person name="Han C."/>
            <person name="Larimer F."/>
            <person name="Land M."/>
            <person name="Hauser L."/>
            <person name="Markowitz V."/>
            <person name="Cheng J.-F."/>
            <person name="Hugenholtz P."/>
            <person name="Woyke T."/>
            <person name="Wu D."/>
            <person name="Tindall B."/>
            <person name="Pomrenke H."/>
            <person name="Brambilla E."/>
            <person name="Klenk H.-P."/>
            <person name="Eisen J.A."/>
        </authorList>
    </citation>
    <scope>NUCLEOTIDE SEQUENCE [LARGE SCALE GENOMIC DNA]</scope>
    <source>
        <strain evidence="2">ATCC 35273 / DSM 5150 / MD-1</strain>
    </source>
</reference>
<dbReference type="KEGG" id="hhl:Halha_2493"/>
<gene>
    <name evidence="1" type="ordered locus">Halha_2493</name>
</gene>
<dbReference type="Gene3D" id="3.40.50.360">
    <property type="match status" value="1"/>
</dbReference>
<dbReference type="EMBL" id="CP003359">
    <property type="protein sequence ID" value="AGB42367.1"/>
    <property type="molecule type" value="Genomic_DNA"/>
</dbReference>
<dbReference type="InterPro" id="IPR029039">
    <property type="entry name" value="Flavoprotein-like_sf"/>
</dbReference>
<name>L0KAQ9_HALHC</name>
<accession>L0KAQ9</accession>
<dbReference type="AlphaFoldDB" id="L0KAQ9"/>
<evidence type="ECO:0000313" key="1">
    <source>
        <dbReference type="EMBL" id="AGB42367.1"/>
    </source>
</evidence>
<keyword evidence="2" id="KW-1185">Reference proteome</keyword>
<dbReference type="OrthoDB" id="2112290at2"/>
<organism evidence="1 2">
    <name type="scientific">Halobacteroides halobius (strain ATCC 35273 / DSM 5150 / MD-1)</name>
    <dbReference type="NCBI Taxonomy" id="748449"/>
    <lineage>
        <taxon>Bacteria</taxon>
        <taxon>Bacillati</taxon>
        <taxon>Bacillota</taxon>
        <taxon>Clostridia</taxon>
        <taxon>Halanaerobiales</taxon>
        <taxon>Halobacteroidaceae</taxon>
        <taxon>Halobacteroides</taxon>
    </lineage>
</organism>